<evidence type="ECO:0000313" key="1">
    <source>
        <dbReference type="EMBL" id="KAJ5573294.1"/>
    </source>
</evidence>
<keyword evidence="2" id="KW-1185">Reference proteome</keyword>
<reference evidence="1 2" key="1">
    <citation type="journal article" date="2023" name="IMA Fungus">
        <title>Comparative genomic study of the Penicillium genus elucidates a diverse pangenome and 15 lateral gene transfer events.</title>
        <authorList>
            <person name="Petersen C."/>
            <person name="Sorensen T."/>
            <person name="Nielsen M.R."/>
            <person name="Sondergaard T.E."/>
            <person name="Sorensen J.L."/>
            <person name="Fitzpatrick D.A."/>
            <person name="Frisvad J.C."/>
            <person name="Nielsen K.L."/>
        </authorList>
    </citation>
    <scope>NUCLEOTIDE SEQUENCE [LARGE SCALE GENOMIC DNA]</scope>
    <source>
        <strain evidence="1 2">IBT 29057</strain>
    </source>
</reference>
<dbReference type="AlphaFoldDB" id="A0AAD6DCY0"/>
<dbReference type="InterPro" id="IPR043136">
    <property type="entry name" value="B30.2/SPRY_sf"/>
</dbReference>
<organism evidence="1 2">
    <name type="scientific">Penicillium hetheringtonii</name>
    <dbReference type="NCBI Taxonomy" id="911720"/>
    <lineage>
        <taxon>Eukaryota</taxon>
        <taxon>Fungi</taxon>
        <taxon>Dikarya</taxon>
        <taxon>Ascomycota</taxon>
        <taxon>Pezizomycotina</taxon>
        <taxon>Eurotiomycetes</taxon>
        <taxon>Eurotiomycetidae</taxon>
        <taxon>Eurotiales</taxon>
        <taxon>Aspergillaceae</taxon>
        <taxon>Penicillium</taxon>
    </lineage>
</organism>
<name>A0AAD6DCY0_9EURO</name>
<proteinExistence type="predicted"/>
<dbReference type="Proteomes" id="UP001216150">
    <property type="component" value="Unassembled WGS sequence"/>
</dbReference>
<gene>
    <name evidence="1" type="ORF">N7450_010278</name>
</gene>
<accession>A0AAD6DCY0</accession>
<comment type="caution">
    <text evidence="1">The sequence shown here is derived from an EMBL/GenBank/DDBJ whole genome shotgun (WGS) entry which is preliminary data.</text>
</comment>
<dbReference type="Gene3D" id="2.60.120.920">
    <property type="match status" value="1"/>
</dbReference>
<dbReference type="EMBL" id="JAQJAC010000009">
    <property type="protein sequence ID" value="KAJ5573294.1"/>
    <property type="molecule type" value="Genomic_DNA"/>
</dbReference>
<sequence>MQTRILSAIGTLEGYVDRHRTFILIFEIVEHEDPFALRADFAFPPKHTDRLPYFEIHFKENVSPAKLVANGSGSDASGSTPIVVIGLCGEFSDLSRARAGWHALSVGYHSYDGGIFLQVGGSAVSICDTFNPGSSVGCGVHYDTKESFFTLDGDIVCKNNPGSIVFGSGKK</sequence>
<dbReference type="InterPro" id="IPR044736">
    <property type="entry name" value="Gid1/RanBPM/SPLA_SPRY"/>
</dbReference>
<evidence type="ECO:0000313" key="2">
    <source>
        <dbReference type="Proteomes" id="UP001216150"/>
    </source>
</evidence>
<dbReference type="CDD" id="cd12885">
    <property type="entry name" value="SPRY_RanBP_like"/>
    <property type="match status" value="1"/>
</dbReference>
<protein>
    <submittedName>
        <fullName evidence="1">Uncharacterized protein</fullName>
    </submittedName>
</protein>